<dbReference type="AlphaFoldDB" id="A0A2M4CB73"/>
<dbReference type="EMBL" id="GGFJ01013344">
    <property type="protein sequence ID" value="MBW62485.1"/>
    <property type="molecule type" value="Transcribed_RNA"/>
</dbReference>
<evidence type="ECO:0000313" key="1">
    <source>
        <dbReference type="EMBL" id="MBW62485.1"/>
    </source>
</evidence>
<organism evidence="1">
    <name type="scientific">Anopheles marajoara</name>
    <dbReference type="NCBI Taxonomy" id="58244"/>
    <lineage>
        <taxon>Eukaryota</taxon>
        <taxon>Metazoa</taxon>
        <taxon>Ecdysozoa</taxon>
        <taxon>Arthropoda</taxon>
        <taxon>Hexapoda</taxon>
        <taxon>Insecta</taxon>
        <taxon>Pterygota</taxon>
        <taxon>Neoptera</taxon>
        <taxon>Endopterygota</taxon>
        <taxon>Diptera</taxon>
        <taxon>Nematocera</taxon>
        <taxon>Culicoidea</taxon>
        <taxon>Culicidae</taxon>
        <taxon>Anophelinae</taxon>
        <taxon>Anopheles</taxon>
    </lineage>
</organism>
<proteinExistence type="predicted"/>
<accession>A0A2M4CB73</accession>
<protein>
    <submittedName>
        <fullName evidence="1">Putative secreted protein</fullName>
    </submittedName>
</protein>
<name>A0A2M4CB73_9DIPT</name>
<sequence length="83" mass="9609">MLSILYAYQYLLQLPTTVKSYCRVYPVRNDRACACGYRYLQACLVYVITRRDAEWHRFTVTSVGCVSMWMCVCVCVKVCSISS</sequence>
<reference evidence="1" key="1">
    <citation type="submission" date="2018-01" db="EMBL/GenBank/DDBJ databases">
        <title>An insight into the sialome of Amazonian anophelines.</title>
        <authorList>
            <person name="Ribeiro J.M."/>
            <person name="Scarpassa V."/>
            <person name="Calvo E."/>
        </authorList>
    </citation>
    <scope>NUCLEOTIDE SEQUENCE</scope>
    <source>
        <tissue evidence="1">Salivary glands</tissue>
    </source>
</reference>